<evidence type="ECO:0000256" key="1">
    <source>
        <dbReference type="SAM" id="MobiDB-lite"/>
    </source>
</evidence>
<keyword evidence="3" id="KW-1185">Reference proteome</keyword>
<dbReference type="PANTHER" id="PTHR46599:SF3">
    <property type="entry name" value="PIGGYBAC TRANSPOSABLE ELEMENT-DERIVED PROTEIN 4"/>
    <property type="match status" value="1"/>
</dbReference>
<evidence type="ECO:0000313" key="4">
    <source>
        <dbReference type="RefSeq" id="XP_065666334.1"/>
    </source>
</evidence>
<reference evidence="4 5" key="1">
    <citation type="submission" date="2025-05" db="UniProtKB">
        <authorList>
            <consortium name="RefSeq"/>
        </authorList>
    </citation>
    <scope>IDENTIFICATION</scope>
</reference>
<accession>A0ABM4CWL5</accession>
<gene>
    <name evidence="4" type="primary">LOC136087463</name>
    <name evidence="5" type="synonym">LOC136087467</name>
</gene>
<feature type="region of interest" description="Disordered" evidence="1">
    <location>
        <begin position="1"/>
        <end position="47"/>
    </location>
</feature>
<name>A0ABM4CWL5_HYDVU</name>
<organism evidence="3 4">
    <name type="scientific">Hydra vulgaris</name>
    <name type="common">Hydra</name>
    <name type="synonym">Hydra attenuata</name>
    <dbReference type="NCBI Taxonomy" id="6087"/>
    <lineage>
        <taxon>Eukaryota</taxon>
        <taxon>Metazoa</taxon>
        <taxon>Cnidaria</taxon>
        <taxon>Hydrozoa</taxon>
        <taxon>Hydroidolina</taxon>
        <taxon>Anthoathecata</taxon>
        <taxon>Aplanulata</taxon>
        <taxon>Hydridae</taxon>
        <taxon>Hydra</taxon>
    </lineage>
</organism>
<evidence type="ECO:0000259" key="2">
    <source>
        <dbReference type="Pfam" id="PF13843"/>
    </source>
</evidence>
<feature type="domain" description="PiggyBac transposable element-derived protein" evidence="2">
    <location>
        <begin position="83"/>
        <end position="342"/>
    </location>
</feature>
<dbReference type="InterPro" id="IPR029526">
    <property type="entry name" value="PGBD"/>
</dbReference>
<evidence type="ECO:0000313" key="5">
    <source>
        <dbReference type="RefSeq" id="XP_065666342.1"/>
    </source>
</evidence>
<evidence type="ECO:0000313" key="3">
    <source>
        <dbReference type="Proteomes" id="UP001652625"/>
    </source>
</evidence>
<proteinExistence type="predicted"/>
<protein>
    <submittedName>
        <fullName evidence="4 5">PiggyBac transposable element-derived protein 4-like</fullName>
    </submittedName>
</protein>
<feature type="compositionally biased region" description="Acidic residues" evidence="1">
    <location>
        <begin position="31"/>
        <end position="47"/>
    </location>
</feature>
<dbReference type="Pfam" id="PF13843">
    <property type="entry name" value="DDE_Tnp_1_7"/>
    <property type="match status" value="1"/>
</dbReference>
<sequence>MMDCDSDEGSLLGDTDSVHVSSSDDERSDSSDSEGFSDDDSEEDEPTLADVRAWQIEPQPTIPHPRFPFVFGNQNIPADGNALDFLNLYFDDELINIIVTETNRYALQKGDRDFPNTNAREIRVFLALVMLQGLVVKSSHWLYWSKKPLLDTPFFRECMPLKRFKALKKYLHFANSEDYNPETHPQPKLNKIYPIYQLLSNKFKTLYKLDRDVTIDESLMLYKGRLGWVQYIPLKRARFGIKFYMLCESSTGYVWSTIIYTGKGTQMDEKYKDLPAVSSKIVMSIMDPLLNKGHCLTTDNFYTSPALAELLINNRTDTYGTVKQNRKDMPPQINSKKLKKGET</sequence>
<feature type="region of interest" description="Disordered" evidence="1">
    <location>
        <begin position="322"/>
        <end position="343"/>
    </location>
</feature>
<dbReference type="GeneID" id="136087463"/>
<dbReference type="RefSeq" id="XP_065666342.1">
    <property type="nucleotide sequence ID" value="XM_065810270.1"/>
</dbReference>
<dbReference type="Proteomes" id="UP001652625">
    <property type="component" value="Chromosome 11"/>
</dbReference>
<dbReference type="RefSeq" id="XP_065666334.1">
    <property type="nucleotide sequence ID" value="XM_065810262.1"/>
</dbReference>
<dbReference type="PANTHER" id="PTHR46599">
    <property type="entry name" value="PIGGYBAC TRANSPOSABLE ELEMENT-DERIVED PROTEIN 4"/>
    <property type="match status" value="1"/>
</dbReference>